<sequence>MSNPVVVFKLHGEINQSFPINVPHPFICAMYLVMQLMESITKIWRDRYGKQINSF</sequence>
<comment type="caution">
    <text evidence="1">The sequence shown here is derived from an EMBL/GenBank/DDBJ whole genome shotgun (WGS) entry which is preliminary data.</text>
</comment>
<dbReference type="Proteomes" id="UP000287651">
    <property type="component" value="Unassembled WGS sequence"/>
</dbReference>
<accession>A0A426X141</accession>
<dbReference type="EMBL" id="AMZH03029673">
    <property type="protein sequence ID" value="RRT33195.1"/>
    <property type="molecule type" value="Genomic_DNA"/>
</dbReference>
<evidence type="ECO:0000313" key="2">
    <source>
        <dbReference type="Proteomes" id="UP000287651"/>
    </source>
</evidence>
<protein>
    <submittedName>
        <fullName evidence="1">Uncharacterized protein</fullName>
    </submittedName>
</protein>
<gene>
    <name evidence="1" type="ORF">B296_00048125</name>
</gene>
<organism evidence="1 2">
    <name type="scientific">Ensete ventricosum</name>
    <name type="common">Abyssinian banana</name>
    <name type="synonym">Musa ensete</name>
    <dbReference type="NCBI Taxonomy" id="4639"/>
    <lineage>
        <taxon>Eukaryota</taxon>
        <taxon>Viridiplantae</taxon>
        <taxon>Streptophyta</taxon>
        <taxon>Embryophyta</taxon>
        <taxon>Tracheophyta</taxon>
        <taxon>Spermatophyta</taxon>
        <taxon>Magnoliopsida</taxon>
        <taxon>Liliopsida</taxon>
        <taxon>Zingiberales</taxon>
        <taxon>Musaceae</taxon>
        <taxon>Ensete</taxon>
    </lineage>
</organism>
<evidence type="ECO:0000313" key="1">
    <source>
        <dbReference type="EMBL" id="RRT33195.1"/>
    </source>
</evidence>
<name>A0A426X141_ENSVE</name>
<proteinExistence type="predicted"/>
<dbReference type="AlphaFoldDB" id="A0A426X141"/>
<reference evidence="1 2" key="1">
    <citation type="journal article" date="2014" name="Agronomy (Basel)">
        <title>A Draft Genome Sequence for Ensete ventricosum, the Drought-Tolerant Tree Against Hunger.</title>
        <authorList>
            <person name="Harrison J."/>
            <person name="Moore K.A."/>
            <person name="Paszkiewicz K."/>
            <person name="Jones T."/>
            <person name="Grant M."/>
            <person name="Ambacheew D."/>
            <person name="Muzemil S."/>
            <person name="Studholme D.J."/>
        </authorList>
    </citation>
    <scope>NUCLEOTIDE SEQUENCE [LARGE SCALE GENOMIC DNA]</scope>
</reference>